<gene>
    <name evidence="1" type="ORF">TTHERM_00455170</name>
</gene>
<dbReference type="AlphaFoldDB" id="I7MM33"/>
<dbReference type="EMBL" id="GG662464">
    <property type="protein sequence ID" value="EAS03878.1"/>
    <property type="molecule type" value="Genomic_DNA"/>
</dbReference>
<name>I7MM33_TETTS</name>
<dbReference type="InParanoid" id="I7MM33"/>
<evidence type="ECO:0000313" key="1">
    <source>
        <dbReference type="EMBL" id="EAS03878.1"/>
    </source>
</evidence>
<organism evidence="1 2">
    <name type="scientific">Tetrahymena thermophila (strain SB210)</name>
    <dbReference type="NCBI Taxonomy" id="312017"/>
    <lineage>
        <taxon>Eukaryota</taxon>
        <taxon>Sar</taxon>
        <taxon>Alveolata</taxon>
        <taxon>Ciliophora</taxon>
        <taxon>Intramacronucleata</taxon>
        <taxon>Oligohymenophorea</taxon>
        <taxon>Hymenostomatida</taxon>
        <taxon>Tetrahymenina</taxon>
        <taxon>Tetrahymenidae</taxon>
        <taxon>Tetrahymena</taxon>
    </lineage>
</organism>
<keyword evidence="2" id="KW-1185">Reference proteome</keyword>
<dbReference type="KEGG" id="tet:TTHERM_00455170"/>
<accession>I7MM33</accession>
<dbReference type="HOGENOM" id="CLU_2042799_0_0_1"/>
<dbReference type="Proteomes" id="UP000009168">
    <property type="component" value="Unassembled WGS sequence"/>
</dbReference>
<evidence type="ECO:0000313" key="2">
    <source>
        <dbReference type="Proteomes" id="UP000009168"/>
    </source>
</evidence>
<dbReference type="RefSeq" id="XP_001024123.1">
    <property type="nucleotide sequence ID" value="XM_001024123.1"/>
</dbReference>
<proteinExistence type="predicted"/>
<protein>
    <submittedName>
        <fullName evidence="1">Uncharacterized protein</fullName>
    </submittedName>
</protein>
<reference evidence="2" key="1">
    <citation type="journal article" date="2006" name="PLoS Biol.">
        <title>Macronuclear genome sequence of the ciliate Tetrahymena thermophila, a model eukaryote.</title>
        <authorList>
            <person name="Eisen J.A."/>
            <person name="Coyne R.S."/>
            <person name="Wu M."/>
            <person name="Wu D."/>
            <person name="Thiagarajan M."/>
            <person name="Wortman J.R."/>
            <person name="Badger J.H."/>
            <person name="Ren Q."/>
            <person name="Amedeo P."/>
            <person name="Jones K.M."/>
            <person name="Tallon L.J."/>
            <person name="Delcher A.L."/>
            <person name="Salzberg S.L."/>
            <person name="Silva J.C."/>
            <person name="Haas B.J."/>
            <person name="Majoros W.H."/>
            <person name="Farzad M."/>
            <person name="Carlton J.M."/>
            <person name="Smith R.K. Jr."/>
            <person name="Garg J."/>
            <person name="Pearlman R.E."/>
            <person name="Karrer K.M."/>
            <person name="Sun L."/>
            <person name="Manning G."/>
            <person name="Elde N.C."/>
            <person name="Turkewitz A.P."/>
            <person name="Asai D.J."/>
            <person name="Wilkes D.E."/>
            <person name="Wang Y."/>
            <person name="Cai H."/>
            <person name="Collins K."/>
            <person name="Stewart B.A."/>
            <person name="Lee S.R."/>
            <person name="Wilamowska K."/>
            <person name="Weinberg Z."/>
            <person name="Ruzzo W.L."/>
            <person name="Wloga D."/>
            <person name="Gaertig J."/>
            <person name="Frankel J."/>
            <person name="Tsao C.-C."/>
            <person name="Gorovsky M.A."/>
            <person name="Keeling P.J."/>
            <person name="Waller R.F."/>
            <person name="Patron N.J."/>
            <person name="Cherry J.M."/>
            <person name="Stover N.A."/>
            <person name="Krieger C.J."/>
            <person name="del Toro C."/>
            <person name="Ryder H.F."/>
            <person name="Williamson S.C."/>
            <person name="Barbeau R.A."/>
            <person name="Hamilton E.P."/>
            <person name="Orias E."/>
        </authorList>
    </citation>
    <scope>NUCLEOTIDE SEQUENCE [LARGE SCALE GENOMIC DNA]</scope>
    <source>
        <strain evidence="2">SB210</strain>
    </source>
</reference>
<sequence length="121" mass="13701">MGCIQTKKKLTQVQSINENNNQNFTQKNEKVYDFGLKKQDSLKLYDAENPRGLITKHIQKKTAQKTLSNYNSQNVIELEEGYPTPSKVATTTVNGKRTSILTSQLLSTPQIEKIIQTNNSQ</sequence>
<dbReference type="GeneID" id="7841009"/>